<dbReference type="InterPro" id="IPR029058">
    <property type="entry name" value="AB_hydrolase_fold"/>
</dbReference>
<dbReference type="SUPFAM" id="SSF53474">
    <property type="entry name" value="alpha/beta-Hydrolases"/>
    <property type="match status" value="1"/>
</dbReference>
<evidence type="ECO:0000313" key="2">
    <source>
        <dbReference type="Proteomes" id="UP000297729"/>
    </source>
</evidence>
<protein>
    <recommendedName>
        <fullName evidence="3">Alpha/beta hydrolase</fullName>
    </recommendedName>
</protein>
<dbReference type="InterPro" id="IPR053860">
    <property type="entry name" value="DUF6932"/>
</dbReference>
<dbReference type="Proteomes" id="UP000297729">
    <property type="component" value="Unassembled WGS sequence"/>
</dbReference>
<comment type="caution">
    <text evidence="1">The sequence shown here is derived from an EMBL/GenBank/DDBJ whole genome shotgun (WGS) entry which is preliminary data.</text>
</comment>
<dbReference type="Gene3D" id="3.40.50.1820">
    <property type="entry name" value="alpha/beta hydrolase"/>
    <property type="match status" value="1"/>
</dbReference>
<dbReference type="EMBL" id="SPVG01000185">
    <property type="protein sequence ID" value="TFW18297.1"/>
    <property type="molecule type" value="Genomic_DNA"/>
</dbReference>
<dbReference type="OrthoDB" id="2988699at2"/>
<organism evidence="1 2">
    <name type="scientific">Duganella callida</name>
    <dbReference type="NCBI Taxonomy" id="2561932"/>
    <lineage>
        <taxon>Bacteria</taxon>
        <taxon>Pseudomonadati</taxon>
        <taxon>Pseudomonadota</taxon>
        <taxon>Betaproteobacteria</taxon>
        <taxon>Burkholderiales</taxon>
        <taxon>Oxalobacteraceae</taxon>
        <taxon>Telluria group</taxon>
        <taxon>Duganella</taxon>
    </lineage>
</organism>
<reference evidence="1 2" key="1">
    <citation type="submission" date="2019-03" db="EMBL/GenBank/DDBJ databases">
        <title>Draft Genome Sequence of Duganella callidus sp. nov., a Novel Duganella Species Isolated from Cultivated Soil.</title>
        <authorList>
            <person name="Raths R."/>
            <person name="Peta V."/>
            <person name="Bucking H."/>
        </authorList>
    </citation>
    <scope>NUCLEOTIDE SEQUENCE [LARGE SCALE GENOMIC DNA]</scope>
    <source>
        <strain evidence="1 2">DN04</strain>
    </source>
</reference>
<name>A0A4Y9SEC2_9BURK</name>
<keyword evidence="2" id="KW-1185">Reference proteome</keyword>
<dbReference type="Pfam" id="PF22014">
    <property type="entry name" value="DUF6932"/>
    <property type="match status" value="1"/>
</dbReference>
<sequence length="403" mass="45269">MNNHVINFDDFGYIKDEVHQLTLESFIEIFCSAEDPQSVRVPYGDAMRQVYEWADKAGVASIIVGGSFITNKHDPEDIDILVIFRNRSDIVKVPREIGGSQTIVDFQCLSEDDLELVNAYLQLLGSDRRGVGRGLIQLKLHSSMLTHIKSASKSALFDLAKVSYGYRTRVKKSPPKKLVIPIHGVRSDASWMAKFTFLASNAGWVVAPFMYGFESGVIITDEKRKAQVVNDFRLWLDDVRKNYDGTISIVAHSFGTYIVGRYLEDAGFLSDGFCGIVLAGSILNSEYPWHEVLEFGDVSMVLNTKSDNDQWVSKLPDGWLSVLTDDPLMGRAAVDGFHNKHDRLLESKSNLLDHNNMFYADVMAGLWLPFLELADRQRRQAENATELWPDPNGEIGRQVAGKI</sequence>
<evidence type="ECO:0000313" key="1">
    <source>
        <dbReference type="EMBL" id="TFW18297.1"/>
    </source>
</evidence>
<dbReference type="AlphaFoldDB" id="A0A4Y9SEC2"/>
<gene>
    <name evidence="1" type="ORF">E4L98_18480</name>
</gene>
<proteinExistence type="predicted"/>
<accession>A0A4Y9SEC2</accession>
<evidence type="ECO:0008006" key="3">
    <source>
        <dbReference type="Google" id="ProtNLM"/>
    </source>
</evidence>
<dbReference type="RefSeq" id="WP_135203023.1">
    <property type="nucleotide sequence ID" value="NZ_SPVG01000185.1"/>
</dbReference>